<organism evidence="4">
    <name type="scientific">uncultured Caudovirales phage</name>
    <dbReference type="NCBI Taxonomy" id="2100421"/>
    <lineage>
        <taxon>Viruses</taxon>
        <taxon>Duplodnaviria</taxon>
        <taxon>Heunggongvirae</taxon>
        <taxon>Uroviricota</taxon>
        <taxon>Caudoviricetes</taxon>
        <taxon>Peduoviridae</taxon>
        <taxon>Maltschvirus</taxon>
        <taxon>Maltschvirus maltsch</taxon>
    </lineage>
</organism>
<dbReference type="EMBL" id="LR797482">
    <property type="protein sequence ID" value="CAB4219525.1"/>
    <property type="molecule type" value="Genomic_DNA"/>
</dbReference>
<evidence type="ECO:0000313" key="3">
    <source>
        <dbReference type="EMBL" id="CAB4178620.1"/>
    </source>
</evidence>
<dbReference type="EMBL" id="LR796779">
    <property type="protein sequence ID" value="CAB4165998.1"/>
    <property type="molecule type" value="Genomic_DNA"/>
</dbReference>
<evidence type="ECO:0000313" key="4">
    <source>
        <dbReference type="EMBL" id="CAB4219525.1"/>
    </source>
</evidence>
<protein>
    <submittedName>
        <fullName evidence="4">Uncharacterized protein</fullName>
    </submittedName>
</protein>
<evidence type="ECO:0000313" key="1">
    <source>
        <dbReference type="EMBL" id="CAB4165998.1"/>
    </source>
</evidence>
<reference evidence="4" key="1">
    <citation type="submission" date="2020-05" db="EMBL/GenBank/DDBJ databases">
        <authorList>
            <person name="Chiriac C."/>
            <person name="Salcher M."/>
            <person name="Ghai R."/>
            <person name="Kavagutti S V."/>
        </authorList>
    </citation>
    <scope>NUCLEOTIDE SEQUENCE</scope>
</reference>
<accession>A0A6J5SVZ2</accession>
<name>A0A6J5SVZ2_9CAUD</name>
<proteinExistence type="predicted"/>
<dbReference type="EMBL" id="LR796891">
    <property type="protein sequence ID" value="CAB4173017.1"/>
    <property type="molecule type" value="Genomic_DNA"/>
</dbReference>
<evidence type="ECO:0000313" key="2">
    <source>
        <dbReference type="EMBL" id="CAB4173017.1"/>
    </source>
</evidence>
<gene>
    <name evidence="3" type="ORF">UFOVP1019_21</name>
    <name evidence="4" type="ORF">UFOVP1618_55</name>
    <name evidence="1" type="ORF">UFOVP846_5</name>
    <name evidence="2" type="ORF">UFOVP940_23</name>
</gene>
<dbReference type="EMBL" id="LR796969">
    <property type="protein sequence ID" value="CAB4178620.1"/>
    <property type="molecule type" value="Genomic_DNA"/>
</dbReference>
<sequence>MKKEVESAKQQKSENTQLIQLRHGLITVKKELAKHEKMPMNKAHPK</sequence>